<keyword evidence="4" id="KW-1185">Reference proteome</keyword>
<keyword evidence="2" id="KW-0732">Signal</keyword>
<gene>
    <name evidence="3" type="ORF">EV666_10613</name>
</gene>
<evidence type="ECO:0008006" key="5">
    <source>
        <dbReference type="Google" id="ProtNLM"/>
    </source>
</evidence>
<dbReference type="PROSITE" id="PS51257">
    <property type="entry name" value="PROKAR_LIPOPROTEIN"/>
    <property type="match status" value="1"/>
</dbReference>
<comment type="caution">
    <text evidence="3">The sequence shown here is derived from an EMBL/GenBank/DDBJ whole genome shotgun (WGS) entry which is preliminary data.</text>
</comment>
<accession>A0A4R2GSH3</accession>
<reference evidence="3 4" key="1">
    <citation type="submission" date="2019-03" db="EMBL/GenBank/DDBJ databases">
        <title>Genomic Encyclopedia of Type Strains, Phase IV (KMG-IV): sequencing the most valuable type-strain genomes for metagenomic binning, comparative biology and taxonomic classification.</title>
        <authorList>
            <person name="Goeker M."/>
        </authorList>
    </citation>
    <scope>NUCLEOTIDE SEQUENCE [LARGE SCALE GENOMIC DNA]</scope>
    <source>
        <strain evidence="3 4">DSM 22958</strain>
    </source>
</reference>
<dbReference type="EMBL" id="SLWL01000006">
    <property type="protein sequence ID" value="TCO13303.1"/>
    <property type="molecule type" value="Genomic_DNA"/>
</dbReference>
<dbReference type="OrthoDB" id="7428207at2"/>
<protein>
    <recommendedName>
        <fullName evidence="5">PEGA domain-containing protein</fullName>
    </recommendedName>
</protein>
<dbReference type="Proteomes" id="UP000294881">
    <property type="component" value="Unassembled WGS sequence"/>
</dbReference>
<name>A0A4R2GSH3_9HYPH</name>
<evidence type="ECO:0000313" key="4">
    <source>
        <dbReference type="Proteomes" id="UP000294881"/>
    </source>
</evidence>
<evidence type="ECO:0000256" key="2">
    <source>
        <dbReference type="SAM" id="SignalP"/>
    </source>
</evidence>
<dbReference type="RefSeq" id="WP_132006058.1">
    <property type="nucleotide sequence ID" value="NZ_JBHUNN010000002.1"/>
</dbReference>
<evidence type="ECO:0000256" key="1">
    <source>
        <dbReference type="SAM" id="MobiDB-lite"/>
    </source>
</evidence>
<sequence length="149" mass="15130">MSTKFLPILAAGVLALALSGCATITRGTSNQVTFQSEPSGADMQTSSGLSCVTPCTLTVPRKSEFTAVFRKPGYQDAQVAVQTQIAGNGAAGFAGNILVGGVVGMAADAASGATLEHTPNPVIANMTPIPSRAKPHVRRGHGRRAHSGS</sequence>
<dbReference type="AlphaFoldDB" id="A0A4R2GSH3"/>
<evidence type="ECO:0000313" key="3">
    <source>
        <dbReference type="EMBL" id="TCO13303.1"/>
    </source>
</evidence>
<feature type="chain" id="PRO_5020436267" description="PEGA domain-containing protein" evidence="2">
    <location>
        <begin position="23"/>
        <end position="149"/>
    </location>
</feature>
<proteinExistence type="predicted"/>
<feature type="signal peptide" evidence="2">
    <location>
        <begin position="1"/>
        <end position="22"/>
    </location>
</feature>
<organism evidence="3 4">
    <name type="scientific">Camelimonas lactis</name>
    <dbReference type="NCBI Taxonomy" id="659006"/>
    <lineage>
        <taxon>Bacteria</taxon>
        <taxon>Pseudomonadati</taxon>
        <taxon>Pseudomonadota</taxon>
        <taxon>Alphaproteobacteria</taxon>
        <taxon>Hyphomicrobiales</taxon>
        <taxon>Chelatococcaceae</taxon>
        <taxon>Camelimonas</taxon>
    </lineage>
</organism>
<feature type="compositionally biased region" description="Basic residues" evidence="1">
    <location>
        <begin position="133"/>
        <end position="149"/>
    </location>
</feature>
<feature type="region of interest" description="Disordered" evidence="1">
    <location>
        <begin position="126"/>
        <end position="149"/>
    </location>
</feature>